<feature type="compositionally biased region" description="Gly residues" evidence="10">
    <location>
        <begin position="378"/>
        <end position="387"/>
    </location>
</feature>
<feature type="region of interest" description="Disordered" evidence="10">
    <location>
        <begin position="373"/>
        <end position="411"/>
    </location>
</feature>
<evidence type="ECO:0000256" key="11">
    <source>
        <dbReference type="SAM" id="Phobius"/>
    </source>
</evidence>
<keyword evidence="11" id="KW-1133">Transmembrane helix</keyword>
<dbReference type="STRING" id="180498.A0A067LG04"/>
<evidence type="ECO:0000256" key="4">
    <source>
        <dbReference type="ARBA" id="ARBA00022679"/>
    </source>
</evidence>
<dbReference type="KEGG" id="jcu:105631763"/>
<proteinExistence type="predicted"/>
<feature type="compositionally biased region" description="Polar residues" evidence="10">
    <location>
        <begin position="399"/>
        <end position="411"/>
    </location>
</feature>
<comment type="pathway">
    <text evidence="2">Protein modification; protein ubiquitination.</text>
</comment>
<dbReference type="GO" id="GO:0061630">
    <property type="term" value="F:ubiquitin protein ligase activity"/>
    <property type="evidence" value="ECO:0007669"/>
    <property type="project" value="UniProtKB-EC"/>
</dbReference>
<dbReference type="InterPro" id="IPR001841">
    <property type="entry name" value="Znf_RING"/>
</dbReference>
<name>A0A067LG04_JATCU</name>
<protein>
    <recommendedName>
        <fullName evidence="3">RING-type E3 ubiquitin transferase</fullName>
        <ecNumber evidence="3">2.3.2.27</ecNumber>
    </recommendedName>
</protein>
<keyword evidence="6 9" id="KW-0863">Zinc-finger</keyword>
<dbReference type="GO" id="GO:0016567">
    <property type="term" value="P:protein ubiquitination"/>
    <property type="evidence" value="ECO:0007669"/>
    <property type="project" value="UniProtKB-UniPathway"/>
</dbReference>
<evidence type="ECO:0000256" key="3">
    <source>
        <dbReference type="ARBA" id="ARBA00012483"/>
    </source>
</evidence>
<feature type="compositionally biased region" description="Polar residues" evidence="10">
    <location>
        <begin position="42"/>
        <end position="52"/>
    </location>
</feature>
<keyword evidence="5" id="KW-0479">Metal-binding</keyword>
<accession>A0A067LG04</accession>
<evidence type="ECO:0000256" key="10">
    <source>
        <dbReference type="SAM" id="MobiDB-lite"/>
    </source>
</evidence>
<evidence type="ECO:0000256" key="2">
    <source>
        <dbReference type="ARBA" id="ARBA00004906"/>
    </source>
</evidence>
<dbReference type="EMBL" id="KK914219">
    <property type="protein sequence ID" value="KDP46198.1"/>
    <property type="molecule type" value="Genomic_DNA"/>
</dbReference>
<evidence type="ECO:0000256" key="8">
    <source>
        <dbReference type="ARBA" id="ARBA00022833"/>
    </source>
</evidence>
<evidence type="ECO:0000256" key="5">
    <source>
        <dbReference type="ARBA" id="ARBA00022723"/>
    </source>
</evidence>
<evidence type="ECO:0000313" key="13">
    <source>
        <dbReference type="EMBL" id="KDP46198.1"/>
    </source>
</evidence>
<dbReference type="PANTHER" id="PTHR46913">
    <property type="entry name" value="RING-H2 FINGER PROTEIN ATL16"/>
    <property type="match status" value="1"/>
</dbReference>
<dbReference type="InterPro" id="IPR013083">
    <property type="entry name" value="Znf_RING/FYVE/PHD"/>
</dbReference>
<dbReference type="UniPathway" id="UPA00143"/>
<feature type="transmembrane region" description="Helical" evidence="11">
    <location>
        <begin position="64"/>
        <end position="89"/>
    </location>
</feature>
<dbReference type="Proteomes" id="UP000027138">
    <property type="component" value="Unassembled WGS sequence"/>
</dbReference>
<dbReference type="FunFam" id="3.30.40.10:FF:000591">
    <property type="entry name" value="RING-H2 finger protein ATL65"/>
    <property type="match status" value="1"/>
</dbReference>
<evidence type="ECO:0000313" key="14">
    <source>
        <dbReference type="Proteomes" id="UP000027138"/>
    </source>
</evidence>
<keyword evidence="11" id="KW-0472">Membrane</keyword>
<keyword evidence="4" id="KW-0808">Transferase</keyword>
<dbReference type="PANTHER" id="PTHR46913:SF21">
    <property type="entry name" value="RING-TYPE E3 UBIQUITIN TRANSFERASE"/>
    <property type="match status" value="1"/>
</dbReference>
<keyword evidence="11" id="KW-0812">Transmembrane</keyword>
<feature type="domain" description="RING-type" evidence="12">
    <location>
        <begin position="164"/>
        <end position="206"/>
    </location>
</feature>
<dbReference type="OrthoDB" id="8062037at2759"/>
<dbReference type="GO" id="GO:0008270">
    <property type="term" value="F:zinc ion binding"/>
    <property type="evidence" value="ECO:0007669"/>
    <property type="project" value="UniProtKB-KW"/>
</dbReference>
<dbReference type="Pfam" id="PF13639">
    <property type="entry name" value="zf-RING_2"/>
    <property type="match status" value="1"/>
</dbReference>
<evidence type="ECO:0000256" key="7">
    <source>
        <dbReference type="ARBA" id="ARBA00022786"/>
    </source>
</evidence>
<keyword evidence="14" id="KW-1185">Reference proteome</keyword>
<gene>
    <name evidence="13" type="ORF">JCGZ_10038</name>
</gene>
<dbReference type="AlphaFoldDB" id="A0A067LG04"/>
<evidence type="ECO:0000256" key="1">
    <source>
        <dbReference type="ARBA" id="ARBA00000900"/>
    </source>
</evidence>
<keyword evidence="8" id="KW-0862">Zinc</keyword>
<dbReference type="PROSITE" id="PS50089">
    <property type="entry name" value="ZF_RING_2"/>
    <property type="match status" value="1"/>
</dbReference>
<dbReference type="InterPro" id="IPR044600">
    <property type="entry name" value="ATL1/ATL16-like"/>
</dbReference>
<feature type="compositionally biased region" description="Low complexity" evidence="10">
    <location>
        <begin position="26"/>
        <end position="41"/>
    </location>
</feature>
<dbReference type="SMART" id="SM00184">
    <property type="entry name" value="RING"/>
    <property type="match status" value="1"/>
</dbReference>
<evidence type="ECO:0000256" key="9">
    <source>
        <dbReference type="PROSITE-ProRule" id="PRU00175"/>
    </source>
</evidence>
<evidence type="ECO:0000259" key="12">
    <source>
        <dbReference type="PROSITE" id="PS50089"/>
    </source>
</evidence>
<reference evidence="13 14" key="1">
    <citation type="journal article" date="2014" name="PLoS ONE">
        <title>Global Analysis of Gene Expression Profiles in Physic Nut (Jatropha curcas L.) Seedlings Exposed to Salt Stress.</title>
        <authorList>
            <person name="Zhang L."/>
            <person name="Zhang C."/>
            <person name="Wu P."/>
            <person name="Chen Y."/>
            <person name="Li M."/>
            <person name="Jiang H."/>
            <person name="Wu G."/>
        </authorList>
    </citation>
    <scope>NUCLEOTIDE SEQUENCE [LARGE SCALE GENOMIC DNA]</scope>
    <source>
        <strain evidence="14">cv. GZQX0401</strain>
        <tissue evidence="13">Young leaves</tissue>
    </source>
</reference>
<keyword evidence="7" id="KW-0833">Ubl conjugation pathway</keyword>
<organism evidence="13 14">
    <name type="scientific">Jatropha curcas</name>
    <name type="common">Barbados nut</name>
    <dbReference type="NCBI Taxonomy" id="180498"/>
    <lineage>
        <taxon>Eukaryota</taxon>
        <taxon>Viridiplantae</taxon>
        <taxon>Streptophyta</taxon>
        <taxon>Embryophyta</taxon>
        <taxon>Tracheophyta</taxon>
        <taxon>Spermatophyta</taxon>
        <taxon>Magnoliopsida</taxon>
        <taxon>eudicotyledons</taxon>
        <taxon>Gunneridae</taxon>
        <taxon>Pentapetalae</taxon>
        <taxon>rosids</taxon>
        <taxon>fabids</taxon>
        <taxon>Malpighiales</taxon>
        <taxon>Euphorbiaceae</taxon>
        <taxon>Crotonoideae</taxon>
        <taxon>Jatropheae</taxon>
        <taxon>Jatropha</taxon>
    </lineage>
</organism>
<comment type="catalytic activity">
    <reaction evidence="1">
        <text>S-ubiquitinyl-[E2 ubiquitin-conjugating enzyme]-L-cysteine + [acceptor protein]-L-lysine = [E2 ubiquitin-conjugating enzyme]-L-cysteine + N(6)-ubiquitinyl-[acceptor protein]-L-lysine.</text>
        <dbReference type="EC" id="2.3.2.27"/>
    </reaction>
</comment>
<dbReference type="EC" id="2.3.2.27" evidence="3"/>
<dbReference type="SUPFAM" id="SSF57850">
    <property type="entry name" value="RING/U-box"/>
    <property type="match status" value="1"/>
</dbReference>
<sequence>MALAPSPAQHHQFSLWAPSPAAAPTITTTSTSTSTSIITITDPKQSSSSPPVNTKLPVDFSPPLIAMVVVVATAFLVITYSRLISRYLIRLLRRWRRWRRRHRRRYLPSSNGDLDSPPPPFDSPDGFHMYSPYGLDESVIKTLPLFLYTTKNGFHKQSSNSKDCAVCLLEFEENDYVRTLPVCSHAFHVDCIDIWLRSHANCPLCRARIFLSESPFIPVMAARIRPRLDDTILHSISLEPIIQTPPLSHASTATATTTTTVTEITPCIEEPSSRRNSNNFNNHSQSEDRFNGRDFLFKRSYSFGFERSLPSERMLVMEPATASPWRYRRGSFWSKRPSPFGSLSKPRVFSFRYYRSMKSPFCRRRGSGFFPLSERFPSGGGGGGGGSSRRSKSMASPMFQRSSVAAFSSSRLRCGDPEALISPERFNRR</sequence>
<dbReference type="CDD" id="cd16461">
    <property type="entry name" value="RING-H2_EL5-like"/>
    <property type="match status" value="1"/>
</dbReference>
<evidence type="ECO:0000256" key="6">
    <source>
        <dbReference type="ARBA" id="ARBA00022771"/>
    </source>
</evidence>
<feature type="region of interest" description="Disordered" evidence="10">
    <location>
        <begin position="26"/>
        <end position="52"/>
    </location>
</feature>
<dbReference type="Gene3D" id="3.30.40.10">
    <property type="entry name" value="Zinc/RING finger domain, C3HC4 (zinc finger)"/>
    <property type="match status" value="1"/>
</dbReference>